<dbReference type="AlphaFoldDB" id="A0A1G6KMT2"/>
<evidence type="ECO:0000313" key="3">
    <source>
        <dbReference type="Proteomes" id="UP000198943"/>
    </source>
</evidence>
<dbReference type="RefSeq" id="WP_218118184.1">
    <property type="nucleotide sequence ID" value="NZ_FMYW01000005.1"/>
</dbReference>
<dbReference type="CDD" id="cd04301">
    <property type="entry name" value="NAT_SF"/>
    <property type="match status" value="1"/>
</dbReference>
<sequence length="150" mass="17349">MDFRNIKIIRTSTFAERAGACYVRIQAMAVKHHISLEKEFDEYDTPETKYIIAVDDVLPVATCRLFPTDKESMTVGRIVVLPEYRHHGLGSRMVAEAERWSAELGYHKVVLESRVNKFAFYENLCYIVRTGQVIHGDTFDCMLMEKKLKV</sequence>
<reference evidence="3" key="1">
    <citation type="submission" date="2016-10" db="EMBL/GenBank/DDBJ databases">
        <authorList>
            <person name="Varghese N."/>
            <person name="Submissions S."/>
        </authorList>
    </citation>
    <scope>NUCLEOTIDE SEQUENCE [LARGE SCALE GENOMIC DNA]</scope>
    <source>
        <strain evidence="3">DSM 11005</strain>
    </source>
</reference>
<name>A0A1G6KMT2_9FIRM</name>
<organism evidence="2 3">
    <name type="scientific">Succiniclasticum ruminis</name>
    <dbReference type="NCBI Taxonomy" id="40841"/>
    <lineage>
        <taxon>Bacteria</taxon>
        <taxon>Bacillati</taxon>
        <taxon>Bacillota</taxon>
        <taxon>Negativicutes</taxon>
        <taxon>Acidaminococcales</taxon>
        <taxon>Acidaminococcaceae</taxon>
        <taxon>Succiniclasticum</taxon>
    </lineage>
</organism>
<proteinExistence type="predicted"/>
<evidence type="ECO:0000259" key="1">
    <source>
        <dbReference type="PROSITE" id="PS51186"/>
    </source>
</evidence>
<dbReference type="Pfam" id="PF00583">
    <property type="entry name" value="Acetyltransf_1"/>
    <property type="match status" value="1"/>
</dbReference>
<dbReference type="EMBL" id="FMYW01000005">
    <property type="protein sequence ID" value="SDC32389.1"/>
    <property type="molecule type" value="Genomic_DNA"/>
</dbReference>
<dbReference type="Proteomes" id="UP000198943">
    <property type="component" value="Unassembled WGS sequence"/>
</dbReference>
<protein>
    <submittedName>
        <fullName evidence="2">Acetyltransferase (GNAT) domain-containing protein</fullName>
    </submittedName>
</protein>
<feature type="domain" description="N-acetyltransferase" evidence="1">
    <location>
        <begin position="7"/>
        <end position="149"/>
    </location>
</feature>
<dbReference type="InterPro" id="IPR016181">
    <property type="entry name" value="Acyl_CoA_acyltransferase"/>
</dbReference>
<dbReference type="PROSITE" id="PS51186">
    <property type="entry name" value="GNAT"/>
    <property type="match status" value="1"/>
</dbReference>
<keyword evidence="3" id="KW-1185">Reference proteome</keyword>
<accession>A0A1G6KMT2</accession>
<dbReference type="GO" id="GO:0004343">
    <property type="term" value="F:glucosamine 6-phosphate N-acetyltransferase activity"/>
    <property type="evidence" value="ECO:0007669"/>
    <property type="project" value="TreeGrafter"/>
</dbReference>
<dbReference type="InterPro" id="IPR039143">
    <property type="entry name" value="GNPNAT1-like"/>
</dbReference>
<dbReference type="PANTHER" id="PTHR13355:SF11">
    <property type="entry name" value="GLUCOSAMINE 6-PHOSPHATE N-ACETYLTRANSFERASE"/>
    <property type="match status" value="1"/>
</dbReference>
<dbReference type="Gene3D" id="3.40.630.30">
    <property type="match status" value="1"/>
</dbReference>
<evidence type="ECO:0000313" key="2">
    <source>
        <dbReference type="EMBL" id="SDC32389.1"/>
    </source>
</evidence>
<dbReference type="SUPFAM" id="SSF55729">
    <property type="entry name" value="Acyl-CoA N-acyltransferases (Nat)"/>
    <property type="match status" value="1"/>
</dbReference>
<dbReference type="PANTHER" id="PTHR13355">
    <property type="entry name" value="GLUCOSAMINE 6-PHOSPHATE N-ACETYLTRANSFERASE"/>
    <property type="match status" value="1"/>
</dbReference>
<dbReference type="InterPro" id="IPR000182">
    <property type="entry name" value="GNAT_dom"/>
</dbReference>
<gene>
    <name evidence="2" type="ORF">SAMN04487864_1058</name>
</gene>
<keyword evidence="2" id="KW-0808">Transferase</keyword>